<keyword evidence="5" id="KW-1185">Reference proteome</keyword>
<accession>A0A165ZTJ6</accession>
<dbReference type="CDD" id="cd18012">
    <property type="entry name" value="DEXQc_arch_SWI2_SNF2"/>
    <property type="match status" value="1"/>
</dbReference>
<organism evidence="4 5">
    <name type="scientific">Methanobrevibacter curvatus</name>
    <dbReference type="NCBI Taxonomy" id="49547"/>
    <lineage>
        <taxon>Archaea</taxon>
        <taxon>Methanobacteriati</taxon>
        <taxon>Methanobacteriota</taxon>
        <taxon>Methanomada group</taxon>
        <taxon>Methanobacteria</taxon>
        <taxon>Methanobacteriales</taxon>
        <taxon>Methanobacteriaceae</taxon>
        <taxon>Methanobrevibacter</taxon>
    </lineage>
</organism>
<dbReference type="RefSeq" id="WP_067092230.1">
    <property type="nucleotide sequence ID" value="NZ_LWMV01000193.1"/>
</dbReference>
<dbReference type="Pfam" id="PF12419">
    <property type="entry name" value="DUF3670"/>
    <property type="match status" value="1"/>
</dbReference>
<reference evidence="4 5" key="1">
    <citation type="submission" date="2016-04" db="EMBL/GenBank/DDBJ databases">
        <title>Genome sequence of Methanobrevibacter curvatus DSM 11111.</title>
        <authorList>
            <person name="Poehlein A."/>
            <person name="Seedorf H."/>
            <person name="Daniel R."/>
        </authorList>
    </citation>
    <scope>NUCLEOTIDE SEQUENCE [LARGE SCALE GENOMIC DNA]</scope>
    <source>
        <strain evidence="4 5">DSM 11111</strain>
    </source>
</reference>
<dbReference type="STRING" id="49547.MBCUR_15360"/>
<dbReference type="FunFam" id="3.40.50.300:FF:000533">
    <property type="entry name" value="Helicase, Snf2 family"/>
    <property type="match status" value="1"/>
</dbReference>
<dbReference type="Pfam" id="PF00176">
    <property type="entry name" value="SNF2-rel_dom"/>
    <property type="match status" value="1"/>
</dbReference>
<evidence type="ECO:0000313" key="4">
    <source>
        <dbReference type="EMBL" id="KZX11139.1"/>
    </source>
</evidence>
<dbReference type="SMART" id="SM00487">
    <property type="entry name" value="DEXDc"/>
    <property type="match status" value="1"/>
</dbReference>
<feature type="domain" description="Helicase C-terminal" evidence="3">
    <location>
        <begin position="913"/>
        <end position="1074"/>
    </location>
</feature>
<dbReference type="InterPro" id="IPR000330">
    <property type="entry name" value="SNF2_N"/>
</dbReference>
<evidence type="ECO:0000313" key="5">
    <source>
        <dbReference type="Proteomes" id="UP000077245"/>
    </source>
</evidence>
<feature type="domain" description="Helicase ATP-binding" evidence="2">
    <location>
        <begin position="630"/>
        <end position="787"/>
    </location>
</feature>
<comment type="caution">
    <text evidence="4">The sequence shown here is derived from an EMBL/GenBank/DDBJ whole genome shotgun (WGS) entry which is preliminary data.</text>
</comment>
<sequence>MIKLSKNQLPEKLFEDLNKQGINLIPNSIEELEFVGNGSKGYCDENMAMFYSFGFKINKNPLLLFKIKGFNIDSIIEEHKQINTNEIKKIKDICSNKDETKEDKHKSNKAEILKAIDFNKIPSLKNMIELLVSNRTEFFKGNFRKILIKNMEYWSKYNSKTELKMFLEDNYNFKIDKKSIKNSFNDIWSQTNEFKRFKININENYKITRVTSLEYTQNMENRMYCFFDGIPKEEVSKYNYNIQFSYALFKFARKLVEKVAIIPELLKNEKNHFLIRWIPGLFNEEINEIFEKLVDICPLDLISFNEKEISKEEQTKILLSLFLKVIIKERNLLSFHELRDSKKSNIEINTNVYNLFFKGTIKKFSKEDIILVNKWISKLSSFEMNHDLFVNVEEKDKTFIIDLKSEKFDSLKEALKKSDINYNFKILSEIELLEEYFEDINDLLDKDKKITYTLSEFGEFYLEIIPILNILNFKVKLPQNLEEITHPKLIANMNSRKNSQLDKKGLLNLESLVDFNWKVAISDKEITLKEFKKLVKNSSQFIKIDNKCYIVDSVETDDISQKIKRIPNKLNNNQLLQTVLSSSYENNDVEVDESILKVVEKIKNYGDIDIPHNLNGVLRPYQKIGFSWLVQNILTGFGSILADDMGLGKTLQTLTTILHFKNNGLLKNKKVLVIAPTAILFNWKKEIEKFTPSLSNEIFHGQNRVINPSIDIIITSYGMIRTNFEDFENVNWFMIVLDEAQNIKNPLSKQSQMVKHLNGSSKIALTGTPVENRLIEYWSIFDFCNKSYLEGSKNFKKNFVNPIEKDRDSKILERFKKITSPFILRRMKTDKSIIHDLPDKIVTECYCSLSKTQTALYQDIINKTLREIEESEGIQRKGLVFKLINSLKQICNHPSQFTQSDKFGIEESGKMEMLIDILENIGDTGENIIIFTQFVQMGNIIKELLEDKFKNDVLFYHGGLTRKIRDKMIEEFQTNDKKISKIMIVSLKAGGTGLNLTNASHVVHFDLWWNPAVEEQATDRVYRIGQKDNVFVYRFISNGTFEERINKMLVDKKELAEIAIGAGENFVTEMSTDELRDLLNLKNN</sequence>
<dbReference type="InterPro" id="IPR027417">
    <property type="entry name" value="P-loop_NTPase"/>
</dbReference>
<name>A0A165ZTJ6_9EURY</name>
<gene>
    <name evidence="4" type="primary">rapA_2</name>
    <name evidence="4" type="ORF">MBCUR_15360</name>
</gene>
<dbReference type="SUPFAM" id="SSF52540">
    <property type="entry name" value="P-loop containing nucleoside triphosphate hydrolases"/>
    <property type="match status" value="2"/>
</dbReference>
<dbReference type="InterPro" id="IPR001650">
    <property type="entry name" value="Helicase_C-like"/>
</dbReference>
<dbReference type="GO" id="GO:0015616">
    <property type="term" value="F:DNA translocase activity"/>
    <property type="evidence" value="ECO:0007669"/>
    <property type="project" value="TreeGrafter"/>
</dbReference>
<dbReference type="InterPro" id="IPR049730">
    <property type="entry name" value="SNF2/RAD54-like_C"/>
</dbReference>
<dbReference type="InterPro" id="IPR014001">
    <property type="entry name" value="Helicase_ATP-bd"/>
</dbReference>
<proteinExistence type="predicted"/>
<dbReference type="EMBL" id="LWMV01000193">
    <property type="protein sequence ID" value="KZX11139.1"/>
    <property type="molecule type" value="Genomic_DNA"/>
</dbReference>
<dbReference type="Proteomes" id="UP000077245">
    <property type="component" value="Unassembled WGS sequence"/>
</dbReference>
<dbReference type="Pfam" id="PF00271">
    <property type="entry name" value="Helicase_C"/>
    <property type="match status" value="1"/>
</dbReference>
<dbReference type="Gene3D" id="3.40.50.10810">
    <property type="entry name" value="Tandem AAA-ATPase domain"/>
    <property type="match status" value="1"/>
</dbReference>
<dbReference type="AlphaFoldDB" id="A0A165ZTJ6"/>
<dbReference type="CDD" id="cd18793">
    <property type="entry name" value="SF2_C_SNF"/>
    <property type="match status" value="1"/>
</dbReference>
<dbReference type="PANTHER" id="PTHR45629:SF7">
    <property type="entry name" value="DNA EXCISION REPAIR PROTEIN ERCC-6-RELATED"/>
    <property type="match status" value="1"/>
</dbReference>
<dbReference type="InterPro" id="IPR038718">
    <property type="entry name" value="SNF2-like_sf"/>
</dbReference>
<dbReference type="PATRIC" id="fig|49547.3.peg.1640"/>
<keyword evidence="1" id="KW-0378">Hydrolase</keyword>
<dbReference type="PROSITE" id="PS51194">
    <property type="entry name" value="HELICASE_CTER"/>
    <property type="match status" value="1"/>
</dbReference>
<dbReference type="InterPro" id="IPR022138">
    <property type="entry name" value="DUF3670"/>
</dbReference>
<dbReference type="GO" id="GO:0016787">
    <property type="term" value="F:hydrolase activity"/>
    <property type="evidence" value="ECO:0007669"/>
    <property type="project" value="UniProtKB-KW"/>
</dbReference>
<evidence type="ECO:0000256" key="1">
    <source>
        <dbReference type="ARBA" id="ARBA00022801"/>
    </source>
</evidence>
<dbReference type="GO" id="GO:0005524">
    <property type="term" value="F:ATP binding"/>
    <property type="evidence" value="ECO:0007669"/>
    <property type="project" value="InterPro"/>
</dbReference>
<dbReference type="InterPro" id="IPR050496">
    <property type="entry name" value="SNF2_RAD54_helicase_repair"/>
</dbReference>
<evidence type="ECO:0000259" key="3">
    <source>
        <dbReference type="PROSITE" id="PS51194"/>
    </source>
</evidence>
<dbReference type="SMART" id="SM00490">
    <property type="entry name" value="HELICc"/>
    <property type="match status" value="1"/>
</dbReference>
<protein>
    <submittedName>
        <fullName evidence="4">RNA polymerase-associated protein RapA</fullName>
    </submittedName>
</protein>
<dbReference type="PANTHER" id="PTHR45629">
    <property type="entry name" value="SNF2/RAD54 FAMILY MEMBER"/>
    <property type="match status" value="1"/>
</dbReference>
<dbReference type="PROSITE" id="PS51192">
    <property type="entry name" value="HELICASE_ATP_BIND_1"/>
    <property type="match status" value="1"/>
</dbReference>
<dbReference type="OrthoDB" id="6396at2157"/>
<evidence type="ECO:0000259" key="2">
    <source>
        <dbReference type="PROSITE" id="PS51192"/>
    </source>
</evidence>
<dbReference type="Gene3D" id="3.40.50.300">
    <property type="entry name" value="P-loop containing nucleotide triphosphate hydrolases"/>
    <property type="match status" value="1"/>
</dbReference>
<dbReference type="GO" id="GO:0120545">
    <property type="term" value="F:nucleic acid conformation isomerase activity"/>
    <property type="evidence" value="ECO:0007669"/>
    <property type="project" value="UniProtKB-ARBA"/>
</dbReference>